<sequence>MMQAQLLSPRSRVFDHADPYAVSGYVNQHVGNHCILMPRAGRPLASLDHRKFASLDLCRISYGASVRVTSGALETIYHLQVLLRGNCLWRGHGQEHYFAPGELLLINPDDPVDLTYSDDCEKFILKVPARLFESVCEEQRWRYPGQGVRFLENRYQLDELEGFVGLLAMICQEAEATQQIPRVQEHYAQIIVSKMLSLMKTNVIRSSLGSPATTFEGIADYIARNLKQDIDSEELARQARMSLRSLYGLFERNAGTSPQNYIRQKKLEHINQCLSDPTCNVRNVTEVAMDYGFLHLGRFSDNYRKQFGELPSDTLKRRH</sequence>
<dbReference type="GO" id="GO:0003700">
    <property type="term" value="F:DNA-binding transcription factor activity"/>
    <property type="evidence" value="ECO:0007669"/>
    <property type="project" value="InterPro"/>
</dbReference>
<dbReference type="KEGG" id="pman:OU5_6163"/>
<dbReference type="InterPro" id="IPR037923">
    <property type="entry name" value="HTH-like"/>
</dbReference>
<name>A0A024EKE2_9PSED</name>
<keyword evidence="3" id="KW-0010">Activator</keyword>
<reference evidence="7 8" key="1">
    <citation type="journal article" date="2012" name="J. Bacteriol.">
        <title>Genome sequence of cold-adapted Pseudomonas mandelii strain JR-1.</title>
        <authorList>
            <person name="Jang S.H."/>
            <person name="Kim J."/>
            <person name="Kim J."/>
            <person name="Hong S."/>
            <person name="Lee C."/>
        </authorList>
    </citation>
    <scope>NUCLEOTIDE SEQUENCE [LARGE SCALE GENOMIC DNA]</scope>
    <source>
        <strain evidence="7 8">JR-1</strain>
    </source>
</reference>
<dbReference type="Gene3D" id="1.10.10.60">
    <property type="entry name" value="Homeodomain-like"/>
    <property type="match status" value="1"/>
</dbReference>
<dbReference type="GO" id="GO:0043565">
    <property type="term" value="F:sequence-specific DNA binding"/>
    <property type="evidence" value="ECO:0007669"/>
    <property type="project" value="InterPro"/>
</dbReference>
<keyword evidence="2" id="KW-0238">DNA-binding</keyword>
<accession>A0A024EKE2</accession>
<dbReference type="SMART" id="SM00342">
    <property type="entry name" value="HTH_ARAC"/>
    <property type="match status" value="1"/>
</dbReference>
<evidence type="ECO:0000313" key="8">
    <source>
        <dbReference type="Proteomes" id="UP000026913"/>
    </source>
</evidence>
<dbReference type="EMBL" id="CP005960">
    <property type="protein sequence ID" value="AHZ73242.1"/>
    <property type="molecule type" value="Genomic_DNA"/>
</dbReference>
<evidence type="ECO:0000256" key="3">
    <source>
        <dbReference type="ARBA" id="ARBA00023159"/>
    </source>
</evidence>
<dbReference type="PANTHER" id="PTHR46796:SF6">
    <property type="entry name" value="ARAC SUBFAMILY"/>
    <property type="match status" value="1"/>
</dbReference>
<dbReference type="PANTHER" id="PTHR46796">
    <property type="entry name" value="HTH-TYPE TRANSCRIPTIONAL ACTIVATOR RHAS-RELATED"/>
    <property type="match status" value="1"/>
</dbReference>
<dbReference type="RefSeq" id="WP_042932781.1">
    <property type="nucleotide sequence ID" value="NZ_CP005960.1"/>
</dbReference>
<keyword evidence="4" id="KW-0804">Transcription</keyword>
<dbReference type="Proteomes" id="UP000026913">
    <property type="component" value="Chromosome"/>
</dbReference>
<gene>
    <name evidence="7" type="primary">bzo26-8</name>
    <name evidence="7" type="ORF">OU5_6163</name>
</gene>
<dbReference type="HOGENOM" id="CLU_047930_0_0_6"/>
<proteinExistence type="predicted"/>
<organism evidence="7 8">
    <name type="scientific">Pseudomonas mandelii JR-1</name>
    <dbReference type="NCBI Taxonomy" id="1147786"/>
    <lineage>
        <taxon>Bacteria</taxon>
        <taxon>Pseudomonadati</taxon>
        <taxon>Pseudomonadota</taxon>
        <taxon>Gammaproteobacteria</taxon>
        <taxon>Pseudomonadales</taxon>
        <taxon>Pseudomonadaceae</taxon>
        <taxon>Pseudomonas</taxon>
    </lineage>
</organism>
<dbReference type="InterPro" id="IPR018060">
    <property type="entry name" value="HTH_AraC"/>
</dbReference>
<keyword evidence="1" id="KW-0805">Transcription regulation</keyword>
<comment type="function">
    <text evidence="5">Regulatory protein of the TOL plasmid xyl operons. XylS activates the xylXYZLTEGFJQKIH operon required for the degradation of toluene, m-xylene and p-xylene.</text>
</comment>
<dbReference type="Pfam" id="PF14525">
    <property type="entry name" value="AraC_binding_2"/>
    <property type="match status" value="1"/>
</dbReference>
<evidence type="ECO:0000256" key="5">
    <source>
        <dbReference type="ARBA" id="ARBA00037345"/>
    </source>
</evidence>
<dbReference type="Pfam" id="PF12833">
    <property type="entry name" value="HTH_18"/>
    <property type="match status" value="1"/>
</dbReference>
<evidence type="ECO:0000256" key="2">
    <source>
        <dbReference type="ARBA" id="ARBA00023125"/>
    </source>
</evidence>
<dbReference type="PROSITE" id="PS01124">
    <property type="entry name" value="HTH_ARAC_FAMILY_2"/>
    <property type="match status" value="1"/>
</dbReference>
<evidence type="ECO:0000256" key="1">
    <source>
        <dbReference type="ARBA" id="ARBA00023015"/>
    </source>
</evidence>
<dbReference type="SUPFAM" id="SSF46689">
    <property type="entry name" value="Homeodomain-like"/>
    <property type="match status" value="1"/>
</dbReference>
<dbReference type="InterPro" id="IPR050204">
    <property type="entry name" value="AraC_XylS_family_regulators"/>
</dbReference>
<dbReference type="SUPFAM" id="SSF51215">
    <property type="entry name" value="Regulatory protein AraC"/>
    <property type="match status" value="1"/>
</dbReference>
<dbReference type="OrthoDB" id="6003540at2"/>
<evidence type="ECO:0000259" key="6">
    <source>
        <dbReference type="PROSITE" id="PS01124"/>
    </source>
</evidence>
<dbReference type="AlphaFoldDB" id="A0A024EKE2"/>
<dbReference type="InterPro" id="IPR035418">
    <property type="entry name" value="AraC-bd_2"/>
</dbReference>
<protein>
    <submittedName>
        <fullName evidence="7">BenABC operon transcriptional activator</fullName>
    </submittedName>
</protein>
<feature type="domain" description="HTH araC/xylS-type" evidence="6">
    <location>
        <begin position="216"/>
        <end position="317"/>
    </location>
</feature>
<dbReference type="InterPro" id="IPR009057">
    <property type="entry name" value="Homeodomain-like_sf"/>
</dbReference>
<evidence type="ECO:0000256" key="4">
    <source>
        <dbReference type="ARBA" id="ARBA00023163"/>
    </source>
</evidence>
<evidence type="ECO:0000313" key="7">
    <source>
        <dbReference type="EMBL" id="AHZ73242.1"/>
    </source>
</evidence>